<dbReference type="InterPro" id="IPR008274">
    <property type="entry name" value="AldOxase/xan_DH_MoCoBD1"/>
</dbReference>
<organism evidence="2 3">
    <name type="scientific">Roseateles puraquae</name>
    <dbReference type="NCBI Taxonomy" id="431059"/>
    <lineage>
        <taxon>Bacteria</taxon>
        <taxon>Pseudomonadati</taxon>
        <taxon>Pseudomonadota</taxon>
        <taxon>Betaproteobacteria</taxon>
        <taxon>Burkholderiales</taxon>
        <taxon>Sphaerotilaceae</taxon>
        <taxon>Roseateles</taxon>
    </lineage>
</organism>
<comment type="caution">
    <text evidence="2">The sequence shown here is derived from an EMBL/GenBank/DDBJ whole genome shotgun (WGS) entry which is preliminary data.</text>
</comment>
<dbReference type="OrthoDB" id="9767994at2"/>
<gene>
    <name evidence="2" type="ORF">CDO81_02680</name>
</gene>
<dbReference type="InterPro" id="IPR000674">
    <property type="entry name" value="Ald_Oxase/Xan_DH_a/b"/>
</dbReference>
<dbReference type="SUPFAM" id="SSF56003">
    <property type="entry name" value="Molybdenum cofactor-binding domain"/>
    <property type="match status" value="2"/>
</dbReference>
<dbReference type="PANTHER" id="PTHR47495:SF2">
    <property type="entry name" value="ALDEHYDE DEHYDROGENASE"/>
    <property type="match status" value="1"/>
</dbReference>
<feature type="domain" description="Aldehyde oxidase/xanthine dehydrogenase a/b hammerhead" evidence="1">
    <location>
        <begin position="206"/>
        <end position="294"/>
    </location>
</feature>
<evidence type="ECO:0000313" key="3">
    <source>
        <dbReference type="Proteomes" id="UP000197446"/>
    </source>
</evidence>
<dbReference type="AlphaFoldDB" id="A0A254NJZ9"/>
<dbReference type="InterPro" id="IPR037165">
    <property type="entry name" value="AldOxase/xan_DH_Mopterin-bd_sf"/>
</dbReference>
<dbReference type="Pfam" id="PF20256">
    <property type="entry name" value="MoCoBD_2"/>
    <property type="match status" value="2"/>
</dbReference>
<reference evidence="2 3" key="1">
    <citation type="journal article" date="2007" name="Int. J. Syst. Evol. Microbiol.">
        <title>Description of Pelomonas aquatica sp. nov. and Pelomonas puraquae sp. nov., isolated from industrial and haemodialysis water.</title>
        <authorList>
            <person name="Gomila M."/>
            <person name="Bowien B."/>
            <person name="Falsen E."/>
            <person name="Moore E.R."/>
            <person name="Lalucat J."/>
        </authorList>
    </citation>
    <scope>NUCLEOTIDE SEQUENCE [LARGE SCALE GENOMIC DNA]</scope>
    <source>
        <strain evidence="2 3">CCUG 52769</strain>
    </source>
</reference>
<dbReference type="PANTHER" id="PTHR47495">
    <property type="entry name" value="ALDEHYDE DEHYDROGENASE"/>
    <property type="match status" value="1"/>
</dbReference>
<dbReference type="RefSeq" id="WP_088481596.1">
    <property type="nucleotide sequence ID" value="NZ_NISI01000001.1"/>
</dbReference>
<dbReference type="Proteomes" id="UP000197446">
    <property type="component" value="Unassembled WGS sequence"/>
</dbReference>
<dbReference type="InterPro" id="IPR046867">
    <property type="entry name" value="AldOxase/xan_DH_MoCoBD2"/>
</dbReference>
<dbReference type="Gene3D" id="3.90.1170.50">
    <property type="entry name" value="Aldehyde oxidase/xanthine dehydrogenase, a/b hammerhead"/>
    <property type="match status" value="1"/>
</dbReference>
<accession>A0A254NJZ9</accession>
<dbReference type="PROSITE" id="PS51318">
    <property type="entry name" value="TAT"/>
    <property type="match status" value="1"/>
</dbReference>
<dbReference type="PIRSF" id="PIRSF036389">
    <property type="entry name" value="IOR_B"/>
    <property type="match status" value="1"/>
</dbReference>
<dbReference type="GO" id="GO:0016491">
    <property type="term" value="F:oxidoreductase activity"/>
    <property type="evidence" value="ECO:0007669"/>
    <property type="project" value="InterPro"/>
</dbReference>
<dbReference type="InterPro" id="IPR012368">
    <property type="entry name" value="OxRdtase_Mopterin-bd_su_IorB"/>
</dbReference>
<dbReference type="SMART" id="SM01008">
    <property type="entry name" value="Ald_Xan_dh_C"/>
    <property type="match status" value="1"/>
</dbReference>
<sequence length="742" mass="77086">MNARIPEAAASLDRRQFVTAMGGLTLGLTLGGKAEAAAATAVNAWLTIGSDGSITLASGASDMGQGSFSGLAQILCEDLMVDPGQVKVVPAAPSLASPAPVGVAINTVGSSVTRNNFWRLRDAGAIAREMLVSAAMVEMGDTTRANFAVSNAVVTHLPTGRRLGYGDLAARAATLPVPTSAPLVPDAQLRCIGKSLPRADIPAKVDGSTVYGIDVRRPGMVYAAIRHCPTLGGVLAGVPAVPSGALAVVPVKIAAGTGRGLEAVGNVNAVAVVGSTTWDAWQAARRLSLKWTLPANAVALNTDQFMADAQALMNSATPYVAGAANPAGTAYTVERSGTPEAAIAAADVKLEASYSLPYVAHACMEVLNCTVDYQPGVSCEVWAPTQSAKSALTLVMALTGMTAAQVTVHVTALGGGLGRKAELDFISQAVQVAMVIRKPVKLMWPREEDFTHDQYRPMALVRVQAGLNKSGQVLGWRYRNVSPSILGQRGVVLPATGDSQGYEGSHGLPYDFGARLTEWVSHTAGVPVGFWRSVGASINTFAVESMIDELALAAGADPYQYRRSRLTNARWLAVLDAAAQAAGWGTPAPSGRSRGIAIGAAFNSIVAQVVEVSATTTGPKVTRVWLAIDCGWVVNPNSVEAQLVGGVVHGLNAALYGKQTFVNGAAQAKNFNASRMLRLSEMPQVVVKLMPQPTLLDRGQVMGGVGELGVPTLAPALANAWARLSGQRVRALPFYPKATMGD</sequence>
<dbReference type="InterPro" id="IPR006311">
    <property type="entry name" value="TAT_signal"/>
</dbReference>
<evidence type="ECO:0000259" key="1">
    <source>
        <dbReference type="SMART" id="SM01008"/>
    </source>
</evidence>
<name>A0A254NJZ9_9BURK</name>
<dbReference type="InterPro" id="IPR052516">
    <property type="entry name" value="N-heterocyclic_Hydroxylase"/>
</dbReference>
<protein>
    <submittedName>
        <fullName evidence="2">Xanthine dehydrogenase</fullName>
    </submittedName>
</protein>
<evidence type="ECO:0000313" key="2">
    <source>
        <dbReference type="EMBL" id="OWR05388.1"/>
    </source>
</evidence>
<proteinExistence type="predicted"/>
<dbReference type="Gene3D" id="3.30.365.10">
    <property type="entry name" value="Aldehyde oxidase/xanthine dehydrogenase, molybdopterin binding domain"/>
    <property type="match status" value="4"/>
</dbReference>
<dbReference type="Pfam" id="PF02738">
    <property type="entry name" value="MoCoBD_1"/>
    <property type="match status" value="1"/>
</dbReference>
<keyword evidence="3" id="KW-1185">Reference proteome</keyword>
<dbReference type="EMBL" id="NISI01000001">
    <property type="protein sequence ID" value="OWR05388.1"/>
    <property type="molecule type" value="Genomic_DNA"/>
</dbReference>